<dbReference type="InterPro" id="IPR036179">
    <property type="entry name" value="Ig-like_dom_sf"/>
</dbReference>
<feature type="domain" description="Ig-like" evidence="4">
    <location>
        <begin position="1"/>
        <end position="76"/>
    </location>
</feature>
<keyword evidence="6" id="KW-1185">Reference proteome</keyword>
<dbReference type="InterPro" id="IPR050958">
    <property type="entry name" value="Cell_Adh-Cytoskel_Orgn"/>
</dbReference>
<evidence type="ECO:0000256" key="3">
    <source>
        <dbReference type="ARBA" id="ARBA00023319"/>
    </source>
</evidence>
<dbReference type="FunFam" id="2.60.40.10:FF:000333">
    <property type="entry name" value="Down syndrome cell adhesion molecule"/>
    <property type="match status" value="1"/>
</dbReference>
<keyword evidence="1" id="KW-0732">Signal</keyword>
<dbReference type="HOGENOM" id="CLU_975127_0_0_1"/>
<dbReference type="InterPro" id="IPR003599">
    <property type="entry name" value="Ig_sub"/>
</dbReference>
<evidence type="ECO:0000313" key="6">
    <source>
        <dbReference type="Proteomes" id="UP000014500"/>
    </source>
</evidence>
<evidence type="ECO:0000256" key="1">
    <source>
        <dbReference type="ARBA" id="ARBA00022729"/>
    </source>
</evidence>
<dbReference type="EMBL" id="JH431261">
    <property type="status" value="NOT_ANNOTATED_CDS"/>
    <property type="molecule type" value="Genomic_DNA"/>
</dbReference>
<evidence type="ECO:0000259" key="4">
    <source>
        <dbReference type="PROSITE" id="PS50835"/>
    </source>
</evidence>
<evidence type="ECO:0000313" key="5">
    <source>
        <dbReference type="EnsemblMetazoa" id="SMAR013455-PA"/>
    </source>
</evidence>
<organism evidence="5 6">
    <name type="scientific">Strigamia maritima</name>
    <name type="common">European centipede</name>
    <name type="synonym">Geophilus maritimus</name>
    <dbReference type="NCBI Taxonomy" id="126957"/>
    <lineage>
        <taxon>Eukaryota</taxon>
        <taxon>Metazoa</taxon>
        <taxon>Ecdysozoa</taxon>
        <taxon>Arthropoda</taxon>
        <taxon>Myriapoda</taxon>
        <taxon>Chilopoda</taxon>
        <taxon>Pleurostigmophora</taxon>
        <taxon>Geophilomorpha</taxon>
        <taxon>Linotaeniidae</taxon>
        <taxon>Strigamia</taxon>
    </lineage>
</organism>
<accession>T1JHX4</accession>
<dbReference type="PhylomeDB" id="T1JHX4"/>
<keyword evidence="3" id="KW-0393">Immunoglobulin domain</keyword>
<dbReference type="OMA" id="CAATNDI"/>
<evidence type="ECO:0000256" key="2">
    <source>
        <dbReference type="ARBA" id="ARBA00023157"/>
    </source>
</evidence>
<reference evidence="5" key="2">
    <citation type="submission" date="2015-02" db="UniProtKB">
        <authorList>
            <consortium name="EnsemblMetazoa"/>
        </authorList>
    </citation>
    <scope>IDENTIFICATION</scope>
</reference>
<name>T1JHX4_STRMM</name>
<keyword evidence="2" id="KW-1015">Disulfide bond</keyword>
<dbReference type="GO" id="GO:0005886">
    <property type="term" value="C:plasma membrane"/>
    <property type="evidence" value="ECO:0007669"/>
    <property type="project" value="TreeGrafter"/>
</dbReference>
<dbReference type="AlphaFoldDB" id="T1JHX4"/>
<dbReference type="PANTHER" id="PTHR45080">
    <property type="entry name" value="CONTACTIN 5"/>
    <property type="match status" value="1"/>
</dbReference>
<dbReference type="Gene3D" id="2.60.40.10">
    <property type="entry name" value="Immunoglobulins"/>
    <property type="match status" value="3"/>
</dbReference>
<dbReference type="Proteomes" id="UP000014500">
    <property type="component" value="Unassembled WGS sequence"/>
</dbReference>
<reference evidence="6" key="1">
    <citation type="submission" date="2011-05" db="EMBL/GenBank/DDBJ databases">
        <authorList>
            <person name="Richards S.R."/>
            <person name="Qu J."/>
            <person name="Jiang H."/>
            <person name="Jhangiani S.N."/>
            <person name="Agravi P."/>
            <person name="Goodspeed R."/>
            <person name="Gross S."/>
            <person name="Mandapat C."/>
            <person name="Jackson L."/>
            <person name="Mathew T."/>
            <person name="Pu L."/>
            <person name="Thornton R."/>
            <person name="Saada N."/>
            <person name="Wilczek-Boney K.B."/>
            <person name="Lee S."/>
            <person name="Kovar C."/>
            <person name="Wu Y."/>
            <person name="Scherer S.E."/>
            <person name="Worley K.C."/>
            <person name="Muzny D.M."/>
            <person name="Gibbs R."/>
        </authorList>
    </citation>
    <scope>NUCLEOTIDE SEQUENCE</scope>
    <source>
        <strain evidence="6">Brora</strain>
    </source>
</reference>
<feature type="domain" description="Ig-like" evidence="4">
    <location>
        <begin position="180"/>
        <end position="277"/>
    </location>
</feature>
<dbReference type="Pfam" id="PF07679">
    <property type="entry name" value="I-set"/>
    <property type="match status" value="1"/>
</dbReference>
<dbReference type="InterPro" id="IPR013098">
    <property type="entry name" value="Ig_I-set"/>
</dbReference>
<dbReference type="PANTHER" id="PTHR45080:SF8">
    <property type="entry name" value="IG-LIKE DOMAIN-CONTAINING PROTEIN"/>
    <property type="match status" value="1"/>
</dbReference>
<dbReference type="InterPro" id="IPR007110">
    <property type="entry name" value="Ig-like_dom"/>
</dbReference>
<proteinExistence type="predicted"/>
<protein>
    <recommendedName>
        <fullName evidence="4">Ig-like domain-containing protein</fullName>
    </recommendedName>
</protein>
<dbReference type="eggNOG" id="KOG3510">
    <property type="taxonomic scope" value="Eukaryota"/>
</dbReference>
<dbReference type="SMART" id="SM00409">
    <property type="entry name" value="IG"/>
    <property type="match status" value="3"/>
</dbReference>
<dbReference type="PROSITE" id="PS50835">
    <property type="entry name" value="IG_LIKE"/>
    <property type="match status" value="3"/>
</dbReference>
<dbReference type="STRING" id="126957.T1JHX4"/>
<dbReference type="InterPro" id="IPR013783">
    <property type="entry name" value="Ig-like_fold"/>
</dbReference>
<dbReference type="FunFam" id="2.60.40.10:FF:000104">
    <property type="entry name" value="Down syndrome cell adhesion molecule b"/>
    <property type="match status" value="1"/>
</dbReference>
<feature type="domain" description="Ig-like" evidence="4">
    <location>
        <begin position="81"/>
        <end position="169"/>
    </location>
</feature>
<dbReference type="SMART" id="SM00408">
    <property type="entry name" value="IGc2"/>
    <property type="match status" value="3"/>
</dbReference>
<dbReference type="InterPro" id="IPR003598">
    <property type="entry name" value="Ig_sub2"/>
</dbReference>
<dbReference type="Pfam" id="PF13927">
    <property type="entry name" value="Ig_3"/>
    <property type="match status" value="2"/>
</dbReference>
<dbReference type="EnsemblMetazoa" id="SMAR013455-RA">
    <property type="protein sequence ID" value="SMAR013455-PA"/>
    <property type="gene ID" value="SMAR013455"/>
</dbReference>
<dbReference type="GO" id="GO:0007156">
    <property type="term" value="P:homophilic cell adhesion via plasma membrane adhesion molecules"/>
    <property type="evidence" value="ECO:0007669"/>
    <property type="project" value="TreeGrafter"/>
</dbReference>
<sequence>MLVRVSCVVSRGDLPLSISWLKDDQNLTPELAISIRKFDEYSSVMSIDPVTIKHAGNYTCTARNHAGVSAHTTQLIVRVPPKWVIEQEDVTISTGKTLFLHCQAEGFPLPIITWEKATSIDDIRITEKIKTTEEVQIYSNGTLVFKNIQRLDEGLYICIANNDIQEPLSHVVSVKIQAAPEFELPNLEIKAKKGEAIEITCQASGNFPILYSWTVNNHIINEDHTRYKILVEQNEAIAESTSKLHISWVDRKDSTEFSCAATNDIGKSVMKANLIVQEEPDAPTIL</sequence>
<dbReference type="SUPFAM" id="SSF48726">
    <property type="entry name" value="Immunoglobulin"/>
    <property type="match status" value="3"/>
</dbReference>